<gene>
    <name evidence="3" type="ORF">D9619_002689</name>
</gene>
<reference evidence="3 4" key="1">
    <citation type="journal article" date="2020" name="ISME J.">
        <title>Uncovering the hidden diversity of litter-decomposition mechanisms in mushroom-forming fungi.</title>
        <authorList>
            <person name="Floudas D."/>
            <person name="Bentzer J."/>
            <person name="Ahren D."/>
            <person name="Johansson T."/>
            <person name="Persson P."/>
            <person name="Tunlid A."/>
        </authorList>
    </citation>
    <scope>NUCLEOTIDE SEQUENCE [LARGE SCALE GENOMIC DNA]</scope>
    <source>
        <strain evidence="3 4">CBS 101986</strain>
    </source>
</reference>
<feature type="compositionally biased region" description="Low complexity" evidence="1">
    <location>
        <begin position="164"/>
        <end position="181"/>
    </location>
</feature>
<feature type="region of interest" description="Disordered" evidence="1">
    <location>
        <begin position="142"/>
        <end position="181"/>
    </location>
</feature>
<name>A0A8H5AWL5_9AGAR</name>
<evidence type="ECO:0000256" key="2">
    <source>
        <dbReference type="SAM" id="Phobius"/>
    </source>
</evidence>
<feature type="region of interest" description="Disordered" evidence="1">
    <location>
        <begin position="15"/>
        <end position="38"/>
    </location>
</feature>
<keyword evidence="2" id="KW-0472">Membrane</keyword>
<feature type="compositionally biased region" description="Polar residues" evidence="1">
    <location>
        <begin position="15"/>
        <end position="37"/>
    </location>
</feature>
<feature type="compositionally biased region" description="Polar residues" evidence="1">
    <location>
        <begin position="110"/>
        <end position="120"/>
    </location>
</feature>
<keyword evidence="2" id="KW-0812">Transmembrane</keyword>
<keyword evidence="2" id="KW-1133">Transmembrane helix</keyword>
<accession>A0A8H5AWL5</accession>
<evidence type="ECO:0000313" key="4">
    <source>
        <dbReference type="Proteomes" id="UP000567179"/>
    </source>
</evidence>
<keyword evidence="4" id="KW-1185">Reference proteome</keyword>
<sequence>MSIVNVIGAETFRTGTTQSAERSANLDPTRSTTTLSHVGTRLGVPLASASSFSARPSITSSSTNVVDPHLSSPGQSSSRTPRRPSAGSTTPLPPPSSATLPTTVSGTDGIATSHSSLPTSTVTSNSIFRGFGPISFPSSLSATAPPPSTMTQSVLAASSQSLGSPTDASASVSSSDLSSSLPLDTPRTFRFIIPIIETVFTLITVNATVTDTTIAAATVIALQESDKFIAISTTMMMSTTILGTERIFVPTTIRERVAVPTTVVAKTTFTETATVMIGVDPSPRKSSGHGMQPSPPSPDMSRISGKNMGLPDIFSLITAASAVCLCLLVVFLLYKRSKERKEYNRIISELKLNYA</sequence>
<feature type="region of interest" description="Disordered" evidence="1">
    <location>
        <begin position="50"/>
        <end position="120"/>
    </location>
</feature>
<comment type="caution">
    <text evidence="3">The sequence shown here is derived from an EMBL/GenBank/DDBJ whole genome shotgun (WGS) entry which is preliminary data.</text>
</comment>
<evidence type="ECO:0000313" key="3">
    <source>
        <dbReference type="EMBL" id="KAF5311903.1"/>
    </source>
</evidence>
<dbReference type="AlphaFoldDB" id="A0A8H5AWL5"/>
<feature type="compositionally biased region" description="Polar residues" evidence="1">
    <location>
        <begin position="50"/>
        <end position="65"/>
    </location>
</feature>
<protein>
    <submittedName>
        <fullName evidence="3">Uncharacterized protein</fullName>
    </submittedName>
</protein>
<dbReference type="EMBL" id="JAACJJ010000056">
    <property type="protein sequence ID" value="KAF5311903.1"/>
    <property type="molecule type" value="Genomic_DNA"/>
</dbReference>
<feature type="compositionally biased region" description="Polar residues" evidence="1">
    <location>
        <begin position="150"/>
        <end position="163"/>
    </location>
</feature>
<dbReference type="Proteomes" id="UP000567179">
    <property type="component" value="Unassembled WGS sequence"/>
</dbReference>
<feature type="region of interest" description="Disordered" evidence="1">
    <location>
        <begin position="280"/>
        <end position="302"/>
    </location>
</feature>
<organism evidence="3 4">
    <name type="scientific">Psilocybe cf. subviscida</name>
    <dbReference type="NCBI Taxonomy" id="2480587"/>
    <lineage>
        <taxon>Eukaryota</taxon>
        <taxon>Fungi</taxon>
        <taxon>Dikarya</taxon>
        <taxon>Basidiomycota</taxon>
        <taxon>Agaricomycotina</taxon>
        <taxon>Agaricomycetes</taxon>
        <taxon>Agaricomycetidae</taxon>
        <taxon>Agaricales</taxon>
        <taxon>Agaricineae</taxon>
        <taxon>Strophariaceae</taxon>
        <taxon>Psilocybe</taxon>
    </lineage>
</organism>
<proteinExistence type="predicted"/>
<evidence type="ECO:0000256" key="1">
    <source>
        <dbReference type="SAM" id="MobiDB-lite"/>
    </source>
</evidence>
<feature type="transmembrane region" description="Helical" evidence="2">
    <location>
        <begin position="313"/>
        <end position="334"/>
    </location>
</feature>